<evidence type="ECO:0000313" key="7">
    <source>
        <dbReference type="Proteomes" id="UP000237889"/>
    </source>
</evidence>
<dbReference type="GO" id="GO:0043190">
    <property type="term" value="C:ATP-binding cassette (ABC) transporter complex"/>
    <property type="evidence" value="ECO:0007669"/>
    <property type="project" value="InterPro"/>
</dbReference>
<dbReference type="GO" id="GO:0030288">
    <property type="term" value="C:outer membrane-bounded periplasmic space"/>
    <property type="evidence" value="ECO:0007669"/>
    <property type="project" value="UniProtKB-ARBA"/>
</dbReference>
<gene>
    <name evidence="6" type="ORF">C6569_08770</name>
</gene>
<protein>
    <submittedName>
        <fullName evidence="6">ABC transporter substrate-binding protein</fullName>
    </submittedName>
</protein>
<evidence type="ECO:0000256" key="1">
    <source>
        <dbReference type="ARBA" id="ARBA00004418"/>
    </source>
</evidence>
<dbReference type="GO" id="GO:1904680">
    <property type="term" value="F:peptide transmembrane transporter activity"/>
    <property type="evidence" value="ECO:0007669"/>
    <property type="project" value="TreeGrafter"/>
</dbReference>
<organism evidence="6 7">
    <name type="scientific">Phreatobacter cathodiphilus</name>
    <dbReference type="NCBI Taxonomy" id="1868589"/>
    <lineage>
        <taxon>Bacteria</taxon>
        <taxon>Pseudomonadati</taxon>
        <taxon>Pseudomonadota</taxon>
        <taxon>Alphaproteobacteria</taxon>
        <taxon>Hyphomicrobiales</taxon>
        <taxon>Phreatobacteraceae</taxon>
        <taxon>Phreatobacter</taxon>
    </lineage>
</organism>
<dbReference type="OrthoDB" id="9803988at2"/>
<comment type="subcellular location">
    <subcellularLocation>
        <location evidence="1">Periplasm</location>
    </subcellularLocation>
</comment>
<evidence type="ECO:0000259" key="5">
    <source>
        <dbReference type="Pfam" id="PF00496"/>
    </source>
</evidence>
<keyword evidence="3 4" id="KW-0732">Signal</keyword>
<dbReference type="InterPro" id="IPR000914">
    <property type="entry name" value="SBP_5_dom"/>
</dbReference>
<dbReference type="InterPro" id="IPR039424">
    <property type="entry name" value="SBP_5"/>
</dbReference>
<dbReference type="RefSeq" id="WP_106748488.1">
    <property type="nucleotide sequence ID" value="NZ_CP027668.1"/>
</dbReference>
<dbReference type="SUPFAM" id="SSF53850">
    <property type="entry name" value="Periplasmic binding protein-like II"/>
    <property type="match status" value="1"/>
</dbReference>
<name>A0A2S0NAV7_9HYPH</name>
<keyword evidence="7" id="KW-1185">Reference proteome</keyword>
<proteinExistence type="inferred from homology"/>
<evidence type="ECO:0000313" key="6">
    <source>
        <dbReference type="EMBL" id="AVO45147.1"/>
    </source>
</evidence>
<dbReference type="PIRSF" id="PIRSF002741">
    <property type="entry name" value="MppA"/>
    <property type="match status" value="1"/>
</dbReference>
<dbReference type="Gene3D" id="3.40.190.10">
    <property type="entry name" value="Periplasmic binding protein-like II"/>
    <property type="match status" value="1"/>
</dbReference>
<dbReference type="Pfam" id="PF00496">
    <property type="entry name" value="SBP_bac_5"/>
    <property type="match status" value="1"/>
</dbReference>
<evidence type="ECO:0000256" key="4">
    <source>
        <dbReference type="SAM" id="SignalP"/>
    </source>
</evidence>
<dbReference type="CDD" id="cd08517">
    <property type="entry name" value="PBP2_NikA_DppA_OppA_like_13"/>
    <property type="match status" value="1"/>
</dbReference>
<feature type="domain" description="Solute-binding protein family 5" evidence="5">
    <location>
        <begin position="79"/>
        <end position="440"/>
    </location>
</feature>
<feature type="chain" id="PRO_5015745303" evidence="4">
    <location>
        <begin position="32"/>
        <end position="539"/>
    </location>
</feature>
<reference evidence="6 7" key="1">
    <citation type="submission" date="2018-03" db="EMBL/GenBank/DDBJ databases">
        <title>Genome sequencing of Phreatobacter sp.</title>
        <authorList>
            <person name="Kim S.-J."/>
            <person name="Heo J."/>
            <person name="Kwon S.-W."/>
        </authorList>
    </citation>
    <scope>NUCLEOTIDE SEQUENCE [LARGE SCALE GENOMIC DNA]</scope>
    <source>
        <strain evidence="6 7">S-12</strain>
    </source>
</reference>
<evidence type="ECO:0000256" key="2">
    <source>
        <dbReference type="ARBA" id="ARBA00005695"/>
    </source>
</evidence>
<dbReference type="PANTHER" id="PTHR30290">
    <property type="entry name" value="PERIPLASMIC BINDING COMPONENT OF ABC TRANSPORTER"/>
    <property type="match status" value="1"/>
</dbReference>
<dbReference type="AlphaFoldDB" id="A0A2S0NAV7"/>
<sequence length="539" mass="60323">MDHLVTSRRLFNGLLLGTAFGALLPASQSLANPQSGGTLTITTTPEPAIITNALSSAPTTAELATKIFDGLLEYDLELKPKPSLAESWTISPDGKIITFKLRQGVTWHDGKPFTSADVQFALMEVVKKFHPRGQGNLGPVQSIDTPDAHTAVFNLAHPYPPLMMGLSSLESPIVPRHIYEGTDFRNNPAVNAPIGTGPFKFARWEKGNFIQLDKNENYWRPGRPYLDRLIIRFIADSATRAAGVERGEIDVATFGTINPVEMRRLETLPHIAIAKGGYEAIAPVMMLELNVQKPPFDDKRVRLAVAYALDRNFITRAIWHGFGKPAVGPISSFMKGNGAFTDQNILRFDVRDRLEIANRLLDEAGLKRGANGMRVKIFHDPAPFGEDWRRMGEYIKQALARVGIEVELRNRDYPSFVRLVHNEYDFNMTSTWSIGMADPTLGVQRQTWSKTINRAVPFGNVSQYSNPEVDKLWEAAQTEIDPAKRNQIFHKLQELLVADSPIIWLMEMDLVAVQNKRVKDLITSPLGLRGGLYETWIQR</sequence>
<dbReference type="Proteomes" id="UP000237889">
    <property type="component" value="Chromosome"/>
</dbReference>
<dbReference type="Gene3D" id="3.10.105.10">
    <property type="entry name" value="Dipeptide-binding Protein, Domain 3"/>
    <property type="match status" value="1"/>
</dbReference>
<dbReference type="PANTHER" id="PTHR30290:SF38">
    <property type="entry name" value="D,D-DIPEPTIDE-BINDING PERIPLASMIC PROTEIN DDPA-RELATED"/>
    <property type="match status" value="1"/>
</dbReference>
<dbReference type="EMBL" id="CP027668">
    <property type="protein sequence ID" value="AVO45147.1"/>
    <property type="molecule type" value="Genomic_DNA"/>
</dbReference>
<accession>A0A2S0NAV7</accession>
<dbReference type="KEGG" id="phr:C6569_08770"/>
<evidence type="ECO:0000256" key="3">
    <source>
        <dbReference type="ARBA" id="ARBA00022729"/>
    </source>
</evidence>
<dbReference type="GO" id="GO:0015833">
    <property type="term" value="P:peptide transport"/>
    <property type="evidence" value="ECO:0007669"/>
    <property type="project" value="TreeGrafter"/>
</dbReference>
<dbReference type="InterPro" id="IPR030678">
    <property type="entry name" value="Peptide/Ni-bd"/>
</dbReference>
<comment type="similarity">
    <text evidence="2">Belongs to the bacterial solute-binding protein 5 family.</text>
</comment>
<feature type="signal peptide" evidence="4">
    <location>
        <begin position="1"/>
        <end position="31"/>
    </location>
</feature>